<feature type="domain" description="KaiC" evidence="7">
    <location>
        <begin position="1"/>
        <end position="201"/>
    </location>
</feature>
<evidence type="ECO:0000256" key="5">
    <source>
        <dbReference type="ARBA" id="ARBA00022777"/>
    </source>
</evidence>
<dbReference type="PATRIC" id="fig|45076.6.peg.1826"/>
<evidence type="ECO:0000313" key="9">
    <source>
        <dbReference type="Proteomes" id="UP000054662"/>
    </source>
</evidence>
<evidence type="ECO:0000256" key="4">
    <source>
        <dbReference type="ARBA" id="ARBA00022737"/>
    </source>
</evidence>
<dbReference type="GO" id="GO:0016787">
    <property type="term" value="F:hydrolase activity"/>
    <property type="evidence" value="ECO:0007669"/>
    <property type="project" value="UniProtKB-KW"/>
</dbReference>
<dbReference type="Gene3D" id="3.40.50.300">
    <property type="entry name" value="P-loop containing nucleotide triphosphate hydrolases"/>
    <property type="match status" value="2"/>
</dbReference>
<dbReference type="PANTHER" id="PTHR42926">
    <property type="match status" value="1"/>
</dbReference>
<gene>
    <name evidence="8" type="ORF">Lwor_1686</name>
</gene>
<evidence type="ECO:0000256" key="1">
    <source>
        <dbReference type="ARBA" id="ARBA00012513"/>
    </source>
</evidence>
<name>A0A0W1AB19_9GAMM</name>
<proteinExistence type="predicted"/>
<protein>
    <recommendedName>
        <fullName evidence="1">non-specific serine/threonine protein kinase</fullName>
        <ecNumber evidence="1">2.7.11.1</ecNumber>
    </recommendedName>
</protein>
<comment type="caution">
    <text evidence="8">The sequence shown here is derived from an EMBL/GenBank/DDBJ whole genome shotgun (WGS) entry which is preliminary data.</text>
</comment>
<dbReference type="PIRSF" id="PIRSF039117">
    <property type="entry name" value="KaiC"/>
    <property type="match status" value="1"/>
</dbReference>
<dbReference type="PROSITE" id="PS51146">
    <property type="entry name" value="KAIC"/>
    <property type="match status" value="2"/>
</dbReference>
<dbReference type="EC" id="2.7.11.1" evidence="1"/>
<dbReference type="InterPro" id="IPR027417">
    <property type="entry name" value="P-loop_NTPase"/>
</dbReference>
<dbReference type="Pfam" id="PF06745">
    <property type="entry name" value="ATPase"/>
    <property type="match status" value="2"/>
</dbReference>
<evidence type="ECO:0000259" key="7">
    <source>
        <dbReference type="PROSITE" id="PS51146"/>
    </source>
</evidence>
<dbReference type="PANTHER" id="PTHR42926:SF1">
    <property type="entry name" value="CIRCADIAN CLOCK OSCILLATOR PROTEIN KAIC 1"/>
    <property type="match status" value="1"/>
</dbReference>
<dbReference type="GO" id="GO:0004674">
    <property type="term" value="F:protein serine/threonine kinase activity"/>
    <property type="evidence" value="ECO:0007669"/>
    <property type="project" value="UniProtKB-EC"/>
</dbReference>
<keyword evidence="5" id="KW-0418">Kinase</keyword>
<evidence type="ECO:0000256" key="3">
    <source>
        <dbReference type="ARBA" id="ARBA00022679"/>
    </source>
</evidence>
<keyword evidence="2" id="KW-0597">Phosphoprotein</keyword>
<dbReference type="Proteomes" id="UP000054662">
    <property type="component" value="Unassembled WGS sequence"/>
</dbReference>
<dbReference type="InterPro" id="IPR030665">
    <property type="entry name" value="KaiC"/>
</dbReference>
<keyword evidence="6" id="KW-0378">Hydrolase</keyword>
<keyword evidence="4" id="KW-0677">Repeat</keyword>
<dbReference type="GO" id="GO:0005524">
    <property type="term" value="F:ATP binding"/>
    <property type="evidence" value="ECO:0007669"/>
    <property type="project" value="InterPro"/>
</dbReference>
<dbReference type="EMBL" id="LNZC01000020">
    <property type="protein sequence ID" value="KTD78291.1"/>
    <property type="molecule type" value="Genomic_DNA"/>
</dbReference>
<dbReference type="STRING" id="45076.Lwor_1686"/>
<evidence type="ECO:0000256" key="2">
    <source>
        <dbReference type="ARBA" id="ARBA00022553"/>
    </source>
</evidence>
<dbReference type="InterPro" id="IPR014774">
    <property type="entry name" value="KaiC-like_dom"/>
</dbReference>
<dbReference type="InterPro" id="IPR010624">
    <property type="entry name" value="KaiC_dom"/>
</dbReference>
<reference evidence="8 9" key="1">
    <citation type="submission" date="2015-11" db="EMBL/GenBank/DDBJ databases">
        <title>Genomic analysis of 38 Legionella species identifies large and diverse effector repertoires.</title>
        <authorList>
            <person name="Burstein D."/>
            <person name="Amaro F."/>
            <person name="Zusman T."/>
            <person name="Lifshitz Z."/>
            <person name="Cohen O."/>
            <person name="Gilbert J.A."/>
            <person name="Pupko T."/>
            <person name="Shuman H.A."/>
            <person name="Segal G."/>
        </authorList>
    </citation>
    <scope>NUCLEOTIDE SEQUENCE [LARGE SCALE GENOMIC DNA]</scope>
    <source>
        <strain evidence="8 9">ATCC 49508</strain>
    </source>
</reference>
<dbReference type="InterPro" id="IPR051347">
    <property type="entry name" value="Circadian_clock_KaiC-rel"/>
</dbReference>
<dbReference type="AlphaFoldDB" id="A0A0W1AB19"/>
<dbReference type="SUPFAM" id="SSF52540">
    <property type="entry name" value="P-loop containing nucleoside triphosphate hydrolases"/>
    <property type="match status" value="2"/>
</dbReference>
<evidence type="ECO:0000256" key="6">
    <source>
        <dbReference type="ARBA" id="ARBA00022801"/>
    </source>
</evidence>
<organism evidence="8 9">
    <name type="scientific">Legionella worsleiensis</name>
    <dbReference type="NCBI Taxonomy" id="45076"/>
    <lineage>
        <taxon>Bacteria</taxon>
        <taxon>Pseudomonadati</taxon>
        <taxon>Pseudomonadota</taxon>
        <taxon>Gammaproteobacteria</taxon>
        <taxon>Legionellales</taxon>
        <taxon>Legionellaceae</taxon>
        <taxon>Legionella</taxon>
    </lineage>
</organism>
<dbReference type="NCBIfam" id="NF006799">
    <property type="entry name" value="PRK09302.1"/>
    <property type="match status" value="1"/>
</dbReference>
<evidence type="ECO:0000313" key="8">
    <source>
        <dbReference type="EMBL" id="KTD78291.1"/>
    </source>
</evidence>
<keyword evidence="3" id="KW-0808">Transferase</keyword>
<accession>A0A0W1AB19</accession>
<keyword evidence="9" id="KW-1185">Reference proteome</keyword>
<sequence length="524" mass="59404">MQFLINGAVHEEPGLFISFEETEADLIANCSSLGFGLAELTQKKSIVLHHIHLERTEFDETGTYNLEGLFIQIGYLIEQYRIKRVVIDTIEVLFNQLKNIPIIRSELQRLFRWLSTQKVTSIITGENGQYTISRHGLEEYVADCVILLDNRVTNELATRYLRIIKYRGSSHGANEFPFIIDYQGILLSPVTAITLDYIVPKHFVPSGIEELDKALSGYGYYAGGSILINGTAGTGKTSIASAFVENQCKLGKRCIYFAFEESSDQIIRNMKSINIDLEKWKNKGTLLFNSIRPSVYGLESHLIKMVQLIKEFKPDSVVIDPISDFSLIGSPHNVKLMLARLIHFLKLNNITTLMNSLLHEETPNQQLGISSLMDTWILLHTVETDLEQNTLLIIKKSRGMAHSNQMRELQISSKGIHLNEVYMGSGKILVGSARLVQAMQDKVEEITRTQETTQKINELKSEQSSVESSINTLTTQLNHIKENIDLLASTQKKIDEVCEKGYEKIRMSRSLPSQRHIKKENKNE</sequence>
<feature type="domain" description="KaiC" evidence="7">
    <location>
        <begin position="202"/>
        <end position="432"/>
    </location>
</feature>